<feature type="region of interest" description="Disordered" evidence="19">
    <location>
        <begin position="36"/>
        <end position="61"/>
    </location>
</feature>
<keyword evidence="3" id="KW-0813">Transport</keyword>
<evidence type="ECO:0000256" key="2">
    <source>
        <dbReference type="ARBA" id="ARBA00005653"/>
    </source>
</evidence>
<comment type="subunit">
    <text evidence="15">Homotetramer, assembles in a dimer or dimers configuration with two interfaces.</text>
</comment>
<feature type="compositionally biased region" description="Basic and acidic residues" evidence="19">
    <location>
        <begin position="454"/>
        <end position="484"/>
    </location>
</feature>
<dbReference type="Pfam" id="PF04678">
    <property type="entry name" value="MCU"/>
    <property type="match status" value="1"/>
</dbReference>
<feature type="region of interest" description="Disordered" evidence="19">
    <location>
        <begin position="181"/>
        <end position="216"/>
    </location>
</feature>
<evidence type="ECO:0000256" key="12">
    <source>
        <dbReference type="ARBA" id="ARBA00023136"/>
    </source>
</evidence>
<feature type="compositionally biased region" description="Basic and acidic residues" evidence="19">
    <location>
        <begin position="506"/>
        <end position="546"/>
    </location>
</feature>
<evidence type="ECO:0000256" key="16">
    <source>
        <dbReference type="ARBA" id="ARBA00044981"/>
    </source>
</evidence>
<evidence type="ECO:0000256" key="10">
    <source>
        <dbReference type="ARBA" id="ARBA00023065"/>
    </source>
</evidence>
<dbReference type="InterPro" id="IPR039055">
    <property type="entry name" value="MCU_fam"/>
</dbReference>
<dbReference type="PANTHER" id="PTHR13462">
    <property type="entry name" value="CALCIUM UNIPORTER PROTEIN, MITOCHONDRIAL"/>
    <property type="match status" value="1"/>
</dbReference>
<keyword evidence="6" id="KW-0812">Transmembrane</keyword>
<evidence type="ECO:0000256" key="5">
    <source>
        <dbReference type="ARBA" id="ARBA00022673"/>
    </source>
</evidence>
<feature type="compositionally biased region" description="Low complexity" evidence="19">
    <location>
        <begin position="488"/>
        <end position="504"/>
    </location>
</feature>
<dbReference type="GO" id="GO:0015292">
    <property type="term" value="F:uniporter activity"/>
    <property type="evidence" value="ECO:0007669"/>
    <property type="project" value="TreeGrafter"/>
</dbReference>
<dbReference type="PANTHER" id="PTHR13462:SF10">
    <property type="entry name" value="CALCIUM UNIPORTER PROTEIN, MITOCHONDRIAL"/>
    <property type="match status" value="1"/>
</dbReference>
<evidence type="ECO:0000256" key="8">
    <source>
        <dbReference type="ARBA" id="ARBA00022837"/>
    </source>
</evidence>
<dbReference type="OrthoDB" id="278338at2759"/>
<gene>
    <name evidence="21" type="ORF">L203_103307</name>
</gene>
<evidence type="ECO:0000256" key="15">
    <source>
        <dbReference type="ARBA" id="ARBA00044966"/>
    </source>
</evidence>
<evidence type="ECO:0000313" key="21">
    <source>
        <dbReference type="EMBL" id="WVN88107.1"/>
    </source>
</evidence>
<dbReference type="EMBL" id="CP143787">
    <property type="protein sequence ID" value="WVN88107.1"/>
    <property type="molecule type" value="Genomic_DNA"/>
</dbReference>
<keyword evidence="11" id="KW-0496">Mitochondrion</keyword>
<organism evidence="21 22">
    <name type="scientific">Cryptococcus depauperatus CBS 7841</name>
    <dbReference type="NCBI Taxonomy" id="1295531"/>
    <lineage>
        <taxon>Eukaryota</taxon>
        <taxon>Fungi</taxon>
        <taxon>Dikarya</taxon>
        <taxon>Basidiomycota</taxon>
        <taxon>Agaricomycotina</taxon>
        <taxon>Tremellomycetes</taxon>
        <taxon>Tremellales</taxon>
        <taxon>Cryptococcaceae</taxon>
        <taxon>Cryptococcus</taxon>
    </lineage>
</organism>
<evidence type="ECO:0000256" key="18">
    <source>
        <dbReference type="SAM" id="Coils"/>
    </source>
</evidence>
<dbReference type="GO" id="GO:0005262">
    <property type="term" value="F:calcium channel activity"/>
    <property type="evidence" value="ECO:0007669"/>
    <property type="project" value="UniProtKB-KW"/>
</dbReference>
<feature type="region of interest" description="Disordered" evidence="19">
    <location>
        <begin position="454"/>
        <end position="546"/>
    </location>
</feature>
<evidence type="ECO:0000256" key="17">
    <source>
        <dbReference type="ARBA" id="ARBA00045938"/>
    </source>
</evidence>
<protein>
    <recommendedName>
        <fullName evidence="16">Calcium uniporter protein, mitochondrial</fullName>
    </recommendedName>
</protein>
<keyword evidence="13" id="KW-0407">Ion channel</keyword>
<evidence type="ECO:0000256" key="13">
    <source>
        <dbReference type="ARBA" id="ARBA00023303"/>
    </source>
</evidence>
<comment type="catalytic activity">
    <reaction evidence="14">
        <text>Ca(2+)(in) = Ca(2+)(out)</text>
        <dbReference type="Rhea" id="RHEA:29671"/>
        <dbReference type="ChEBI" id="CHEBI:29108"/>
    </reaction>
</comment>
<comment type="subcellular location">
    <subcellularLocation>
        <location evidence="1">Mitochondrion inner membrane</location>
        <topology evidence="1">Multi-pass membrane protein</topology>
    </subcellularLocation>
</comment>
<evidence type="ECO:0000256" key="1">
    <source>
        <dbReference type="ARBA" id="ARBA00004448"/>
    </source>
</evidence>
<dbReference type="GO" id="GO:0051560">
    <property type="term" value="P:mitochondrial calcium ion homeostasis"/>
    <property type="evidence" value="ECO:0007669"/>
    <property type="project" value="InterPro"/>
</dbReference>
<reference evidence="21" key="3">
    <citation type="submission" date="2024-01" db="EMBL/GenBank/DDBJ databases">
        <authorList>
            <person name="Coelho M.A."/>
            <person name="David-Palma M."/>
            <person name="Shea T."/>
            <person name="Sun S."/>
            <person name="Cuomo C.A."/>
            <person name="Heitman J."/>
        </authorList>
    </citation>
    <scope>NUCLEOTIDE SEQUENCE</scope>
    <source>
        <strain evidence="21">CBS 7841</strain>
    </source>
</reference>
<keyword evidence="4" id="KW-0109">Calcium transport</keyword>
<proteinExistence type="inferred from homology"/>
<keyword evidence="8" id="KW-0106">Calcium</keyword>
<evidence type="ECO:0000256" key="7">
    <source>
        <dbReference type="ARBA" id="ARBA00022792"/>
    </source>
</evidence>
<evidence type="ECO:0000256" key="3">
    <source>
        <dbReference type="ARBA" id="ARBA00022448"/>
    </source>
</evidence>
<reference evidence="21" key="1">
    <citation type="submission" date="2016-06" db="EMBL/GenBank/DDBJ databases">
        <authorList>
            <person name="Cuomo C."/>
            <person name="Litvintseva A."/>
            <person name="Heitman J."/>
            <person name="Chen Y."/>
            <person name="Sun S."/>
            <person name="Springer D."/>
            <person name="Dromer F."/>
            <person name="Young S."/>
            <person name="Zeng Q."/>
            <person name="Chapman S."/>
            <person name="Gujja S."/>
            <person name="Saif S."/>
            <person name="Birren B."/>
        </authorList>
    </citation>
    <scope>NUCLEOTIDE SEQUENCE</scope>
    <source>
        <strain evidence="21">CBS 7841</strain>
    </source>
</reference>
<dbReference type="VEuPathDB" id="FungiDB:L203_05339"/>
<comment type="function">
    <text evidence="17">Highly selective calcium channel localized to the inner mitochondrial membrane, which mediates calcium uptake into the mitochondrial matrix. Mitochondrial calcium homeostasis plays key roles in cellular physiology and regulates ATP production, cytoplasmic calcium signals and activation of cell death pathways. Sufficient to operate as a pore-forming channel without the need of calcium-sensor or auxiliary subunit.</text>
</comment>
<keyword evidence="5" id="KW-0107">Calcium channel</keyword>
<sequence length="546" mass="60931">MRLVLQQIKLYLGAYSRPKFLPSSIHGLQWACSSSSSPSSSRKVHANRTAPGGQNSTHTSVENAADVSHAQFISSAFPESDFNPTQTPYAGQEAERGSGEWSGRLSPTTSHLFKLVIPLPSPIESSKGEKKGRIGFKSRPTAFLLHPSQPLSHLSRLIAGSLPSPFSHSSITYLALTGTEKDVSPQLRNPENPPQDSGDWADRDEGGPYLRERKGDGRWQEVTWSQSTDLSDFIKQSCLNEKFKIVITPPKSTGSSKSLERSDRLELEPDEITLEVIIPSFASRTHYIRKRLLTLTRDLDRLTRQKKEIDLAAHKGAQRLAVMALGGGVLYWGTVIRFTFFTDAGWDIMEPVTWATGFAALLSSAAFLIYHNREVSYSSLLDLSISARQRRLYAKAGLNLEHWTELVAEAKELRKEVERIARDYDIEWKGELEGLEGLDKGNEKTKTVGMEIEAKRQNLNNDHKDNQENKNTKGEKIDIDKTIDEASELASQSESQQAYASTSARKNSEVDDKGGDSGERKRRGEGEESESEVRGRMRARDIINEK</sequence>
<keyword evidence="9" id="KW-1133">Transmembrane helix</keyword>
<dbReference type="Proteomes" id="UP000094043">
    <property type="component" value="Chromosome 4"/>
</dbReference>
<keyword evidence="12" id="KW-0472">Membrane</keyword>
<dbReference type="GO" id="GO:0036444">
    <property type="term" value="P:calcium import into the mitochondrion"/>
    <property type="evidence" value="ECO:0007669"/>
    <property type="project" value="UniProtKB-ARBA"/>
</dbReference>
<feature type="domain" description="Calcium uniporter protein C-terminal" evidence="20">
    <location>
        <begin position="282"/>
        <end position="406"/>
    </location>
</feature>
<evidence type="ECO:0000256" key="9">
    <source>
        <dbReference type="ARBA" id="ARBA00022989"/>
    </source>
</evidence>
<evidence type="ECO:0000259" key="20">
    <source>
        <dbReference type="Pfam" id="PF04678"/>
    </source>
</evidence>
<keyword evidence="18" id="KW-0175">Coiled coil</keyword>
<dbReference type="AlphaFoldDB" id="A0A1E3I3V0"/>
<dbReference type="RefSeq" id="XP_066068807.1">
    <property type="nucleotide sequence ID" value="XM_066212710.1"/>
</dbReference>
<dbReference type="GeneID" id="91087518"/>
<keyword evidence="10" id="KW-0406">Ion transport</keyword>
<evidence type="ECO:0000256" key="14">
    <source>
        <dbReference type="ARBA" id="ARBA00036634"/>
    </source>
</evidence>
<accession>A0A1E3I3V0</accession>
<dbReference type="GO" id="GO:1990246">
    <property type="term" value="C:uniplex complex"/>
    <property type="evidence" value="ECO:0007669"/>
    <property type="project" value="TreeGrafter"/>
</dbReference>
<evidence type="ECO:0000256" key="19">
    <source>
        <dbReference type="SAM" id="MobiDB-lite"/>
    </source>
</evidence>
<evidence type="ECO:0000256" key="4">
    <source>
        <dbReference type="ARBA" id="ARBA00022568"/>
    </source>
</evidence>
<reference evidence="21" key="2">
    <citation type="journal article" date="2022" name="Elife">
        <title>Obligate sexual reproduction of a homothallic fungus closely related to the Cryptococcus pathogenic species complex.</title>
        <authorList>
            <person name="Passer A.R."/>
            <person name="Clancey S.A."/>
            <person name="Shea T."/>
            <person name="David-Palma M."/>
            <person name="Averette A.F."/>
            <person name="Boekhout T."/>
            <person name="Porcel B.M."/>
            <person name="Nowrousian M."/>
            <person name="Cuomo C.A."/>
            <person name="Sun S."/>
            <person name="Heitman J."/>
            <person name="Coelho M.A."/>
        </authorList>
    </citation>
    <scope>NUCLEOTIDE SEQUENCE</scope>
    <source>
        <strain evidence="21">CBS 7841</strain>
    </source>
</reference>
<evidence type="ECO:0000256" key="6">
    <source>
        <dbReference type="ARBA" id="ARBA00022692"/>
    </source>
</evidence>
<feature type="compositionally biased region" description="Basic and acidic residues" evidence="19">
    <location>
        <begin position="200"/>
        <end position="216"/>
    </location>
</feature>
<name>A0A1E3I3V0_9TREE</name>
<dbReference type="KEGG" id="cdep:91087518"/>
<feature type="compositionally biased region" description="Polar residues" evidence="19">
    <location>
        <begin position="52"/>
        <end position="61"/>
    </location>
</feature>
<comment type="similarity">
    <text evidence="2">Belongs to the MCU (TC 1.A.77) family.</text>
</comment>
<keyword evidence="22" id="KW-1185">Reference proteome</keyword>
<keyword evidence="7" id="KW-0999">Mitochondrion inner membrane</keyword>
<evidence type="ECO:0000256" key="11">
    <source>
        <dbReference type="ARBA" id="ARBA00023128"/>
    </source>
</evidence>
<feature type="region of interest" description="Disordered" evidence="19">
    <location>
        <begin position="78"/>
        <end position="104"/>
    </location>
</feature>
<evidence type="ECO:0000313" key="22">
    <source>
        <dbReference type="Proteomes" id="UP000094043"/>
    </source>
</evidence>
<feature type="coiled-coil region" evidence="18">
    <location>
        <begin position="400"/>
        <end position="427"/>
    </location>
</feature>
<dbReference type="InterPro" id="IPR006769">
    <property type="entry name" value="MCU_C"/>
</dbReference>